<gene>
    <name evidence="1" type="ORF">ANIA_10242</name>
</gene>
<dbReference type="VEuPathDB" id="FungiDB:AN10242"/>
<dbReference type="Proteomes" id="UP000000560">
    <property type="component" value="Chromosome VII"/>
</dbReference>
<evidence type="ECO:0000313" key="1">
    <source>
        <dbReference type="EMBL" id="CBF85611.1"/>
    </source>
</evidence>
<dbReference type="RefSeq" id="XP_050468738.1">
    <property type="nucleotide sequence ID" value="XM_050612874.1"/>
</dbReference>
<accession>C8VPM3</accession>
<protein>
    <submittedName>
        <fullName evidence="1">Uncharacterized protein</fullName>
    </submittedName>
</protein>
<dbReference type="InParanoid" id="C8VPM3"/>
<sequence length="137" mass="15021">MSPLAQSQCVRRKFELRGLFGNCLANPSQKLHSLLWYPGNSLSSSSFPEQQNYGLQWGGGLCLPSLIFSAGSWSPLSTEDGSSRISQDSWSALLPMLLLLPLLLSSPKTASWSLYFAAGTWFGKRKLILQLLSPSNV</sequence>
<dbReference type="AlphaFoldDB" id="C8VPM3"/>
<dbReference type="HOGENOM" id="CLU_1865098_0_0_1"/>
<dbReference type="KEGG" id="ani:ANIA_10242"/>
<dbReference type="EMBL" id="BN001307">
    <property type="protein sequence ID" value="CBF85611.1"/>
    <property type="molecule type" value="Genomic_DNA"/>
</dbReference>
<evidence type="ECO:0000313" key="2">
    <source>
        <dbReference type="Proteomes" id="UP000000560"/>
    </source>
</evidence>
<reference evidence="2" key="2">
    <citation type="journal article" date="2009" name="Fungal Genet. Biol.">
        <title>The 2008 update of the Aspergillus nidulans genome annotation: a community effort.</title>
        <authorList>
            <person name="Wortman J.R."/>
            <person name="Gilsenan J.M."/>
            <person name="Joardar V."/>
            <person name="Deegan J."/>
            <person name="Clutterbuck J."/>
            <person name="Andersen M.R."/>
            <person name="Archer D."/>
            <person name="Bencina M."/>
            <person name="Braus G."/>
            <person name="Coutinho P."/>
            <person name="von Dohren H."/>
            <person name="Doonan J."/>
            <person name="Driessen A.J."/>
            <person name="Durek P."/>
            <person name="Espeso E."/>
            <person name="Fekete E."/>
            <person name="Flipphi M."/>
            <person name="Estrada C.G."/>
            <person name="Geysens S."/>
            <person name="Goldman G."/>
            <person name="de Groot P.W."/>
            <person name="Hansen K."/>
            <person name="Harris S.D."/>
            <person name="Heinekamp T."/>
            <person name="Helmstaedt K."/>
            <person name="Henrissat B."/>
            <person name="Hofmann G."/>
            <person name="Homan T."/>
            <person name="Horio T."/>
            <person name="Horiuchi H."/>
            <person name="James S."/>
            <person name="Jones M."/>
            <person name="Karaffa L."/>
            <person name="Karanyi Z."/>
            <person name="Kato M."/>
            <person name="Keller N."/>
            <person name="Kelly D.E."/>
            <person name="Kiel J.A."/>
            <person name="Kim J.M."/>
            <person name="van der Klei I.J."/>
            <person name="Klis F.M."/>
            <person name="Kovalchuk A."/>
            <person name="Krasevec N."/>
            <person name="Kubicek C.P."/>
            <person name="Liu B."/>
            <person name="Maccabe A."/>
            <person name="Meyer V."/>
            <person name="Mirabito P."/>
            <person name="Miskei M."/>
            <person name="Mos M."/>
            <person name="Mullins J."/>
            <person name="Nelson D.R."/>
            <person name="Nielsen J."/>
            <person name="Oakley B.R."/>
            <person name="Osmani S.A."/>
            <person name="Pakula T."/>
            <person name="Paszewski A."/>
            <person name="Paulsen I."/>
            <person name="Pilsyk S."/>
            <person name="Pocsi I."/>
            <person name="Punt P.J."/>
            <person name="Ram A.F."/>
            <person name="Ren Q."/>
            <person name="Robellet X."/>
            <person name="Robson G."/>
            <person name="Seiboth B."/>
            <person name="van Solingen P."/>
            <person name="Specht T."/>
            <person name="Sun J."/>
            <person name="Taheri-Talesh N."/>
            <person name="Takeshita N."/>
            <person name="Ussery D."/>
            <person name="vanKuyk P.A."/>
            <person name="Visser H."/>
            <person name="van de Vondervoort P.J."/>
            <person name="de Vries R.P."/>
            <person name="Walton J."/>
            <person name="Xiang X."/>
            <person name="Xiong Y."/>
            <person name="Zeng A.P."/>
            <person name="Brandt B.W."/>
            <person name="Cornell M.J."/>
            <person name="van den Hondel C.A."/>
            <person name="Visser J."/>
            <person name="Oliver S.G."/>
            <person name="Turner G."/>
        </authorList>
    </citation>
    <scope>GENOME REANNOTATION</scope>
    <source>
        <strain evidence="2">FGSC A4 / ATCC 38163 / CBS 112.46 / NRRL 194 / M139</strain>
    </source>
</reference>
<organism evidence="1 2">
    <name type="scientific">Emericella nidulans (strain FGSC A4 / ATCC 38163 / CBS 112.46 / NRRL 194 / M139)</name>
    <name type="common">Aspergillus nidulans</name>
    <dbReference type="NCBI Taxonomy" id="227321"/>
    <lineage>
        <taxon>Eukaryota</taxon>
        <taxon>Fungi</taxon>
        <taxon>Dikarya</taxon>
        <taxon>Ascomycota</taxon>
        <taxon>Pezizomycotina</taxon>
        <taxon>Eurotiomycetes</taxon>
        <taxon>Eurotiomycetidae</taxon>
        <taxon>Eurotiales</taxon>
        <taxon>Aspergillaceae</taxon>
        <taxon>Aspergillus</taxon>
        <taxon>Aspergillus subgen. Nidulantes</taxon>
    </lineage>
</organism>
<name>C8VPM3_EMENI</name>
<keyword evidence="2" id="KW-1185">Reference proteome</keyword>
<proteinExistence type="predicted"/>
<reference evidence="2" key="1">
    <citation type="journal article" date="2005" name="Nature">
        <title>Sequencing of Aspergillus nidulans and comparative analysis with A. fumigatus and A. oryzae.</title>
        <authorList>
            <person name="Galagan J.E."/>
            <person name="Calvo S.E."/>
            <person name="Cuomo C."/>
            <person name="Ma L.J."/>
            <person name="Wortman J.R."/>
            <person name="Batzoglou S."/>
            <person name="Lee S.I."/>
            <person name="Basturkmen M."/>
            <person name="Spevak C.C."/>
            <person name="Clutterbuck J."/>
            <person name="Kapitonov V."/>
            <person name="Jurka J."/>
            <person name="Scazzocchio C."/>
            <person name="Farman M."/>
            <person name="Butler J."/>
            <person name="Purcell S."/>
            <person name="Harris S."/>
            <person name="Braus G.H."/>
            <person name="Draht O."/>
            <person name="Busch S."/>
            <person name="D'Enfert C."/>
            <person name="Bouchier C."/>
            <person name="Goldman G.H."/>
            <person name="Bell-Pedersen D."/>
            <person name="Griffiths-Jones S."/>
            <person name="Doonan J.H."/>
            <person name="Yu J."/>
            <person name="Vienken K."/>
            <person name="Pain A."/>
            <person name="Freitag M."/>
            <person name="Selker E.U."/>
            <person name="Archer D.B."/>
            <person name="Penalva M.A."/>
            <person name="Oakley B.R."/>
            <person name="Momany M."/>
            <person name="Tanaka T."/>
            <person name="Kumagai T."/>
            <person name="Asai K."/>
            <person name="Machida M."/>
            <person name="Nierman W.C."/>
            <person name="Denning D.W."/>
            <person name="Caddick M."/>
            <person name="Hynes M."/>
            <person name="Paoletti M."/>
            <person name="Fischer R."/>
            <person name="Miller B."/>
            <person name="Dyer P."/>
            <person name="Sachs M.S."/>
            <person name="Osmani S.A."/>
            <person name="Birren B.W."/>
        </authorList>
    </citation>
    <scope>NUCLEOTIDE SEQUENCE [LARGE SCALE GENOMIC DNA]</scope>
    <source>
        <strain evidence="2">FGSC A4 / ATCC 38163 / CBS 112.46 / NRRL 194 / M139</strain>
    </source>
</reference>
<dbReference type="GeneID" id="74896289"/>